<sequence>MWSTSLKISVYGPLYISTIIEFTALSYLIYAMCLRKSPIQKAYFVISIVGYAIDFTANFSACIAYYSKFKHIVVWHDSFFLGISILTLAFNRFTTIAYWKDHNRLWSFKPACAWCVFVLAYPVLVDIGFLASDSNGFTCLPNPFLNEECGKIYGKIGIRQCISNGITSIGSITLNIMTIVKIRHTSAPQAATKLFIQSCVSNVLFAVYTISLTVHDYMRIYKDTTDLTLSNVLITIAK</sequence>
<evidence type="ECO:0000256" key="1">
    <source>
        <dbReference type="SAM" id="Phobius"/>
    </source>
</evidence>
<evidence type="ECO:0000313" key="3">
    <source>
        <dbReference type="WBParaSite" id="Pan_g13471.t1"/>
    </source>
</evidence>
<accession>A0A7E4UVX7</accession>
<reference evidence="2" key="1">
    <citation type="journal article" date="2013" name="Genetics">
        <title>The draft genome and transcriptome of Panagrellus redivivus are shaped by the harsh demands of a free-living lifestyle.</title>
        <authorList>
            <person name="Srinivasan J."/>
            <person name="Dillman A.R."/>
            <person name="Macchietto M.G."/>
            <person name="Heikkinen L."/>
            <person name="Lakso M."/>
            <person name="Fracchia K.M."/>
            <person name="Antoshechkin I."/>
            <person name="Mortazavi A."/>
            <person name="Wong G."/>
            <person name="Sternberg P.W."/>
        </authorList>
    </citation>
    <scope>NUCLEOTIDE SEQUENCE [LARGE SCALE GENOMIC DNA]</scope>
    <source>
        <strain evidence="2">MT8872</strain>
    </source>
</reference>
<proteinExistence type="predicted"/>
<feature type="transmembrane region" description="Helical" evidence="1">
    <location>
        <begin position="42"/>
        <end position="66"/>
    </location>
</feature>
<reference evidence="3" key="2">
    <citation type="submission" date="2020-10" db="UniProtKB">
        <authorList>
            <consortium name="WormBaseParasite"/>
        </authorList>
    </citation>
    <scope>IDENTIFICATION</scope>
</reference>
<evidence type="ECO:0000313" key="2">
    <source>
        <dbReference type="Proteomes" id="UP000492821"/>
    </source>
</evidence>
<name>A0A7E4UVX7_PANRE</name>
<keyword evidence="2" id="KW-1185">Reference proteome</keyword>
<feature type="transmembrane region" description="Helical" evidence="1">
    <location>
        <begin position="194"/>
        <end position="214"/>
    </location>
</feature>
<dbReference type="AlphaFoldDB" id="A0A7E4UVX7"/>
<dbReference type="Proteomes" id="UP000492821">
    <property type="component" value="Unassembled WGS sequence"/>
</dbReference>
<organism evidence="2 3">
    <name type="scientific">Panagrellus redivivus</name>
    <name type="common">Microworm</name>
    <dbReference type="NCBI Taxonomy" id="6233"/>
    <lineage>
        <taxon>Eukaryota</taxon>
        <taxon>Metazoa</taxon>
        <taxon>Ecdysozoa</taxon>
        <taxon>Nematoda</taxon>
        <taxon>Chromadorea</taxon>
        <taxon>Rhabditida</taxon>
        <taxon>Tylenchina</taxon>
        <taxon>Panagrolaimomorpha</taxon>
        <taxon>Panagrolaimoidea</taxon>
        <taxon>Panagrolaimidae</taxon>
        <taxon>Panagrellus</taxon>
    </lineage>
</organism>
<feature type="transmembrane region" description="Helical" evidence="1">
    <location>
        <begin position="12"/>
        <end position="30"/>
    </location>
</feature>
<keyword evidence="1" id="KW-1133">Transmembrane helix</keyword>
<protein>
    <submittedName>
        <fullName evidence="3">G_PROTEIN_RECEP_F1_2 domain-containing protein</fullName>
    </submittedName>
</protein>
<dbReference type="WBParaSite" id="Pan_g13471.t1">
    <property type="protein sequence ID" value="Pan_g13471.t1"/>
    <property type="gene ID" value="Pan_g13471"/>
</dbReference>
<keyword evidence="1" id="KW-0472">Membrane</keyword>
<feature type="transmembrane region" description="Helical" evidence="1">
    <location>
        <begin position="78"/>
        <end position="99"/>
    </location>
</feature>
<keyword evidence="1" id="KW-0812">Transmembrane</keyword>